<keyword evidence="5" id="KW-1185">Reference proteome</keyword>
<evidence type="ECO:0000256" key="1">
    <source>
        <dbReference type="SAM" id="Phobius"/>
    </source>
</evidence>
<gene>
    <name evidence="4" type="ORF">GCM10009430_30560</name>
</gene>
<dbReference type="InterPro" id="IPR032508">
    <property type="entry name" value="FecR_C"/>
</dbReference>
<feature type="domain" description="Protein FecR C-terminal" evidence="3">
    <location>
        <begin position="237"/>
        <end position="302"/>
    </location>
</feature>
<accession>A0ABP3U948</accession>
<proteinExistence type="predicted"/>
<evidence type="ECO:0000313" key="4">
    <source>
        <dbReference type="EMBL" id="GAA0725232.1"/>
    </source>
</evidence>
<dbReference type="Pfam" id="PF16344">
    <property type="entry name" value="FecR_C"/>
    <property type="match status" value="1"/>
</dbReference>
<dbReference type="PANTHER" id="PTHR30273:SF2">
    <property type="entry name" value="PROTEIN FECR"/>
    <property type="match status" value="1"/>
</dbReference>
<feature type="transmembrane region" description="Helical" evidence="1">
    <location>
        <begin position="80"/>
        <end position="98"/>
    </location>
</feature>
<dbReference type="RefSeq" id="WP_343913147.1">
    <property type="nucleotide sequence ID" value="NZ_BAAAGE010000003.1"/>
</dbReference>
<dbReference type="InterPro" id="IPR012373">
    <property type="entry name" value="Ferrdict_sens_TM"/>
</dbReference>
<dbReference type="InterPro" id="IPR006860">
    <property type="entry name" value="FecR"/>
</dbReference>
<dbReference type="Gene3D" id="2.60.120.1440">
    <property type="match status" value="1"/>
</dbReference>
<keyword evidence="1" id="KW-0472">Membrane</keyword>
<evidence type="ECO:0000259" key="3">
    <source>
        <dbReference type="Pfam" id="PF16344"/>
    </source>
</evidence>
<keyword evidence="1" id="KW-0812">Transmembrane</keyword>
<dbReference type="EMBL" id="BAAAGE010000003">
    <property type="protein sequence ID" value="GAA0725232.1"/>
    <property type="molecule type" value="Genomic_DNA"/>
</dbReference>
<reference evidence="5" key="1">
    <citation type="journal article" date="2019" name="Int. J. Syst. Evol. Microbiol.">
        <title>The Global Catalogue of Microorganisms (GCM) 10K type strain sequencing project: providing services to taxonomists for standard genome sequencing and annotation.</title>
        <authorList>
            <consortium name="The Broad Institute Genomics Platform"/>
            <consortium name="The Broad Institute Genome Sequencing Center for Infectious Disease"/>
            <person name="Wu L."/>
            <person name="Ma J."/>
        </authorList>
    </citation>
    <scope>NUCLEOTIDE SEQUENCE [LARGE SCALE GENOMIC DNA]</scope>
    <source>
        <strain evidence="5">JCM 15974</strain>
    </source>
</reference>
<evidence type="ECO:0000259" key="2">
    <source>
        <dbReference type="Pfam" id="PF04773"/>
    </source>
</evidence>
<feature type="domain" description="FecR protein" evidence="2">
    <location>
        <begin position="103"/>
        <end position="194"/>
    </location>
</feature>
<name>A0ABP3U948_9FLAO</name>
<evidence type="ECO:0000313" key="5">
    <source>
        <dbReference type="Proteomes" id="UP001501758"/>
    </source>
</evidence>
<protein>
    <submittedName>
        <fullName evidence="4">FecR family protein</fullName>
    </submittedName>
</protein>
<dbReference type="PANTHER" id="PTHR30273">
    <property type="entry name" value="PERIPLASMIC SIGNAL SENSOR AND SIGMA FACTOR ACTIVATOR FECR-RELATED"/>
    <property type="match status" value="1"/>
</dbReference>
<dbReference type="PIRSF" id="PIRSF018266">
    <property type="entry name" value="FecR"/>
    <property type="match status" value="1"/>
</dbReference>
<organism evidence="4 5">
    <name type="scientific">Aquimarina litoralis</name>
    <dbReference type="NCBI Taxonomy" id="584605"/>
    <lineage>
        <taxon>Bacteria</taxon>
        <taxon>Pseudomonadati</taxon>
        <taxon>Bacteroidota</taxon>
        <taxon>Flavobacteriia</taxon>
        <taxon>Flavobacteriales</taxon>
        <taxon>Flavobacteriaceae</taxon>
        <taxon>Aquimarina</taxon>
    </lineage>
</organism>
<dbReference type="Gene3D" id="3.55.50.30">
    <property type="match status" value="1"/>
</dbReference>
<keyword evidence="1" id="KW-1133">Transmembrane helix</keyword>
<dbReference type="Pfam" id="PF04773">
    <property type="entry name" value="FecR"/>
    <property type="match status" value="1"/>
</dbReference>
<sequence>MQNPYSDETFLARWLNNDLDPKEKMEFENSEEYQKYKVIIDRVGMLKSPVYDKDRNLKKIKEEMLNTTDTSKVISFLPKWTYGIAATLLVLLGLFFFFNRSTVYKTNYGEQMTVQLLDGSEVILNSKSKLSYKESEWKENRKVVLLGEAFFKVKKGSKFTVISESGSVQVLGTQFNVNTQKDFFEVICHEGKVKAIGAKDSDSAILVKGKAFRITNTVVENWETETSLPSWLSGETTFTNTPLKQVIQSLENQFNISFDTKKINLNQRFTGSYSHKNIEIALKTIFVPMEISYTFNNENNIVLVKE</sequence>
<dbReference type="Proteomes" id="UP001501758">
    <property type="component" value="Unassembled WGS sequence"/>
</dbReference>
<comment type="caution">
    <text evidence="4">The sequence shown here is derived from an EMBL/GenBank/DDBJ whole genome shotgun (WGS) entry which is preliminary data.</text>
</comment>